<reference evidence="2 3" key="1">
    <citation type="journal article" date="2024" name="J Genomics">
        <title>Draft genome sequencing and assembly of Favolaschia claudopus CIRM-BRFM 2984 isolated from oak limbs.</title>
        <authorList>
            <person name="Navarro D."/>
            <person name="Drula E."/>
            <person name="Chaduli D."/>
            <person name="Cazenave R."/>
            <person name="Ahrendt S."/>
            <person name="Wang J."/>
            <person name="Lipzen A."/>
            <person name="Daum C."/>
            <person name="Barry K."/>
            <person name="Grigoriev I.V."/>
            <person name="Favel A."/>
            <person name="Rosso M.N."/>
            <person name="Martin F."/>
        </authorList>
    </citation>
    <scope>NUCLEOTIDE SEQUENCE [LARGE SCALE GENOMIC DNA]</scope>
    <source>
        <strain evidence="2 3">CIRM-BRFM 2984</strain>
    </source>
</reference>
<evidence type="ECO:0000256" key="1">
    <source>
        <dbReference type="ARBA" id="ARBA00009303"/>
    </source>
</evidence>
<sequence>MEPLLAPDTRRFVLFPIRFPQIWAMYKHALSRFWTVEDLDLSGDLIHWDTRLTDEERHFITTVLAFFASADCISEENPVQRLSAEIQSAEARCFYGFQMAMENIHAETYSLLIDTYIRDADLKRRACLSACTVAYIARKADWVFHWLSADRPFCERIVAFAALKGIFFSASFASIWWLKRRGLMPGLTSANDLIRRDEAMHTRFAVLVYSLLQSHSPVCVITDIVCSAVDIECEFVKDALPDGLSGMNPALMVQYVQFVADSLLESFCLEKFYSVRNPFDFMDDTSFMGNTNVLDSEKRVLRYAVGSLGSQSSASLCVFSSLAGVIWVLISLLRPLVPQTLTFKSPLSYLLTCTRPWST</sequence>
<evidence type="ECO:0000313" key="3">
    <source>
        <dbReference type="Proteomes" id="UP001362999"/>
    </source>
</evidence>
<evidence type="ECO:0000313" key="2">
    <source>
        <dbReference type="EMBL" id="KAK6992872.1"/>
    </source>
</evidence>
<dbReference type="InterPro" id="IPR033909">
    <property type="entry name" value="RNR_small"/>
</dbReference>
<comment type="similarity">
    <text evidence="1">Belongs to the ribonucleoside diphosphate reductase small chain family.</text>
</comment>
<comment type="caution">
    <text evidence="2">The sequence shown here is derived from an EMBL/GenBank/DDBJ whole genome shotgun (WGS) entry which is preliminary data.</text>
</comment>
<dbReference type="Pfam" id="PF00268">
    <property type="entry name" value="Ribonuc_red_sm"/>
    <property type="match status" value="1"/>
</dbReference>
<dbReference type="InterPro" id="IPR000358">
    <property type="entry name" value="RNR_small_fam"/>
</dbReference>
<name>A0AAV9ZW73_9AGAR</name>
<dbReference type="EMBL" id="JAWWNJ010000106">
    <property type="protein sequence ID" value="KAK6992872.1"/>
    <property type="molecule type" value="Genomic_DNA"/>
</dbReference>
<dbReference type="SUPFAM" id="SSF47240">
    <property type="entry name" value="Ferritin-like"/>
    <property type="match status" value="1"/>
</dbReference>
<dbReference type="AlphaFoldDB" id="A0AAV9ZW73"/>
<dbReference type="InterPro" id="IPR012348">
    <property type="entry name" value="RNR-like"/>
</dbReference>
<dbReference type="Proteomes" id="UP001362999">
    <property type="component" value="Unassembled WGS sequence"/>
</dbReference>
<dbReference type="GO" id="GO:0016491">
    <property type="term" value="F:oxidoreductase activity"/>
    <property type="evidence" value="ECO:0007669"/>
    <property type="project" value="InterPro"/>
</dbReference>
<proteinExistence type="inferred from homology"/>
<dbReference type="InterPro" id="IPR009078">
    <property type="entry name" value="Ferritin-like_SF"/>
</dbReference>
<dbReference type="Gene3D" id="1.10.620.20">
    <property type="entry name" value="Ribonucleotide Reductase, subunit A"/>
    <property type="match status" value="1"/>
</dbReference>
<protein>
    <submittedName>
        <fullName evidence="2">Ribonucleotide reductase small subunit</fullName>
    </submittedName>
</protein>
<dbReference type="CDD" id="cd01049">
    <property type="entry name" value="RNRR2"/>
    <property type="match status" value="1"/>
</dbReference>
<dbReference type="PANTHER" id="PTHR23409:SF18">
    <property type="entry name" value="RIBONUCLEOSIDE-DIPHOSPHATE REDUCTASE SUBUNIT M2"/>
    <property type="match status" value="1"/>
</dbReference>
<dbReference type="InterPro" id="IPR030475">
    <property type="entry name" value="RNR_small_AS"/>
</dbReference>
<dbReference type="GO" id="GO:0009263">
    <property type="term" value="P:deoxyribonucleotide biosynthetic process"/>
    <property type="evidence" value="ECO:0007669"/>
    <property type="project" value="InterPro"/>
</dbReference>
<organism evidence="2 3">
    <name type="scientific">Favolaschia claudopus</name>
    <dbReference type="NCBI Taxonomy" id="2862362"/>
    <lineage>
        <taxon>Eukaryota</taxon>
        <taxon>Fungi</taxon>
        <taxon>Dikarya</taxon>
        <taxon>Basidiomycota</taxon>
        <taxon>Agaricomycotina</taxon>
        <taxon>Agaricomycetes</taxon>
        <taxon>Agaricomycetidae</taxon>
        <taxon>Agaricales</taxon>
        <taxon>Marasmiineae</taxon>
        <taxon>Mycenaceae</taxon>
        <taxon>Favolaschia</taxon>
    </lineage>
</organism>
<dbReference type="PANTHER" id="PTHR23409">
    <property type="entry name" value="RIBONUCLEOSIDE-DIPHOSPHATE REDUCTASE SMALL CHAIN"/>
    <property type="match status" value="1"/>
</dbReference>
<gene>
    <name evidence="2" type="ORF">R3P38DRAFT_2568603</name>
</gene>
<keyword evidence="3" id="KW-1185">Reference proteome</keyword>
<dbReference type="PROSITE" id="PS00368">
    <property type="entry name" value="RIBORED_SMALL"/>
    <property type="match status" value="1"/>
</dbReference>
<accession>A0AAV9ZW73</accession>